<evidence type="ECO:0000259" key="1">
    <source>
        <dbReference type="Pfam" id="PF00561"/>
    </source>
</evidence>
<protein>
    <submittedName>
        <fullName evidence="2">Alpha/beta hydrolase</fullName>
    </submittedName>
</protein>
<dbReference type="Proteomes" id="UP001354989">
    <property type="component" value="Chromosome"/>
</dbReference>
<dbReference type="Pfam" id="PF00561">
    <property type="entry name" value="Abhydrolase_1"/>
    <property type="match status" value="1"/>
</dbReference>
<dbReference type="InterPro" id="IPR050266">
    <property type="entry name" value="AB_hydrolase_sf"/>
</dbReference>
<dbReference type="PRINTS" id="PR00111">
    <property type="entry name" value="ABHYDROLASE"/>
</dbReference>
<dbReference type="InterPro" id="IPR029058">
    <property type="entry name" value="AB_hydrolase_fold"/>
</dbReference>
<reference evidence="2 3" key="1">
    <citation type="submission" date="2021-12" db="EMBL/GenBank/DDBJ databases">
        <title>Genome sequencing of bacteria with rrn-lacking chromosome and rrn-plasmid.</title>
        <authorList>
            <person name="Anda M."/>
            <person name="Iwasaki W."/>
        </authorList>
    </citation>
    <scope>NUCLEOTIDE SEQUENCE [LARGE SCALE GENOMIC DNA]</scope>
    <source>
        <strain evidence="2 3">NBRC 101262</strain>
    </source>
</reference>
<evidence type="ECO:0000313" key="3">
    <source>
        <dbReference type="Proteomes" id="UP001354989"/>
    </source>
</evidence>
<dbReference type="InterPro" id="IPR000073">
    <property type="entry name" value="AB_hydrolase_1"/>
</dbReference>
<dbReference type="EMBL" id="AP025292">
    <property type="protein sequence ID" value="BDC99394.1"/>
    <property type="molecule type" value="Genomic_DNA"/>
</dbReference>
<organism evidence="2 3">
    <name type="scientific">Persicobacter psychrovividus</name>
    <dbReference type="NCBI Taxonomy" id="387638"/>
    <lineage>
        <taxon>Bacteria</taxon>
        <taxon>Pseudomonadati</taxon>
        <taxon>Bacteroidota</taxon>
        <taxon>Cytophagia</taxon>
        <taxon>Cytophagales</taxon>
        <taxon>Persicobacteraceae</taxon>
        <taxon>Persicobacter</taxon>
    </lineage>
</organism>
<name>A0ABN6L883_9BACT</name>
<dbReference type="RefSeq" id="WP_338396766.1">
    <property type="nucleotide sequence ID" value="NZ_AP025292.1"/>
</dbReference>
<sequence length="258" mass="29077">MSKINFYTQGEGFPVILLHGFCETSKVWEAWVKLLPNKFKVYVLDLPGFGKSPQVDATSLADIAKEVNALMEAENIEKTIMIGHSLGGYITLEFAQLFPEKLKGFGLFHSTAYEDDEEKKANRTKTIEFVAEKGVRAFSKGFAKNLFAPQNIDKCAEDIQLVADLCAETSKETFCQYASMMRDRQDYKPTLEAFDRPIFIITGKEDPILDLQEQNVQARLSQYITLHLIDETGHMGMFEQPEETAAMVSGFVNAVSKF</sequence>
<dbReference type="SUPFAM" id="SSF53474">
    <property type="entry name" value="alpha/beta-Hydrolases"/>
    <property type="match status" value="1"/>
</dbReference>
<keyword evidence="2" id="KW-0378">Hydrolase</keyword>
<dbReference type="PANTHER" id="PTHR43798">
    <property type="entry name" value="MONOACYLGLYCEROL LIPASE"/>
    <property type="match status" value="1"/>
</dbReference>
<feature type="domain" description="AB hydrolase-1" evidence="1">
    <location>
        <begin position="14"/>
        <end position="105"/>
    </location>
</feature>
<dbReference type="Gene3D" id="3.40.50.1820">
    <property type="entry name" value="alpha/beta hydrolase"/>
    <property type="match status" value="1"/>
</dbReference>
<dbReference type="GO" id="GO:0016787">
    <property type="term" value="F:hydrolase activity"/>
    <property type="evidence" value="ECO:0007669"/>
    <property type="project" value="UniProtKB-KW"/>
</dbReference>
<evidence type="ECO:0000313" key="2">
    <source>
        <dbReference type="EMBL" id="BDC99394.1"/>
    </source>
</evidence>
<accession>A0ABN6L883</accession>
<gene>
    <name evidence="2" type="ORF">PEPS_16750</name>
</gene>
<proteinExistence type="predicted"/>
<keyword evidence="3" id="KW-1185">Reference proteome</keyword>